<proteinExistence type="predicted"/>
<comment type="caution">
    <text evidence="2">The sequence shown here is derived from an EMBL/GenBank/DDBJ whole genome shotgun (WGS) entry which is preliminary data.</text>
</comment>
<feature type="region of interest" description="Disordered" evidence="1">
    <location>
        <begin position="223"/>
        <end position="248"/>
    </location>
</feature>
<dbReference type="InterPro" id="IPR003737">
    <property type="entry name" value="GlcNAc_PI_deacetylase-related"/>
</dbReference>
<name>A0ABT0YWK4_9BURK</name>
<evidence type="ECO:0000313" key="3">
    <source>
        <dbReference type="Proteomes" id="UP001165541"/>
    </source>
</evidence>
<dbReference type="Gene3D" id="3.40.50.10320">
    <property type="entry name" value="LmbE-like"/>
    <property type="match status" value="1"/>
</dbReference>
<dbReference type="Pfam" id="PF02585">
    <property type="entry name" value="PIG-L"/>
    <property type="match status" value="1"/>
</dbReference>
<dbReference type="InterPro" id="IPR024078">
    <property type="entry name" value="LmbE-like_dom_sf"/>
</dbReference>
<evidence type="ECO:0000313" key="2">
    <source>
        <dbReference type="EMBL" id="MCM5682814.1"/>
    </source>
</evidence>
<dbReference type="SUPFAM" id="SSF102588">
    <property type="entry name" value="LmbE-like"/>
    <property type="match status" value="1"/>
</dbReference>
<protein>
    <submittedName>
        <fullName evidence="2">PIG-L family deacetylase</fullName>
    </submittedName>
</protein>
<sequence length="248" mass="26786">MPALPALQHLLVVSPHLDDGVFSCGQLLAAHPHSHVLTVFAGAPAAEVGLTPWDAQCGFDSSEQAVAARHVEDREALARLGAKPVWLSFLDGQYGSTPGCDEIEAALRPALDAVRPDAVLMPMGLFHSDHALVHEACERLMKRSSAGLWLAYEDALYRRMPGLLQQRLTLLTRHGICATPATPQRTGTLAAKRRAVEAYASQLRAFGDGGYADTEAPERYWQLTQATAPKPRGRRAPSATAEEVHDAD</sequence>
<organism evidence="2 3">
    <name type="scientific">Caldimonas mangrovi</name>
    <dbReference type="NCBI Taxonomy" id="2944811"/>
    <lineage>
        <taxon>Bacteria</taxon>
        <taxon>Pseudomonadati</taxon>
        <taxon>Pseudomonadota</taxon>
        <taxon>Betaproteobacteria</taxon>
        <taxon>Burkholderiales</taxon>
        <taxon>Sphaerotilaceae</taxon>
        <taxon>Caldimonas</taxon>
    </lineage>
</organism>
<accession>A0ABT0YWK4</accession>
<reference evidence="2" key="1">
    <citation type="submission" date="2022-05" db="EMBL/GenBank/DDBJ databases">
        <title>Schlegelella sp. nov., isolated from mangrove soil.</title>
        <authorList>
            <person name="Liu Y."/>
            <person name="Ge X."/>
            <person name="Liu W."/>
        </authorList>
    </citation>
    <scope>NUCLEOTIDE SEQUENCE</scope>
    <source>
        <strain evidence="2">S2-27</strain>
    </source>
</reference>
<evidence type="ECO:0000256" key="1">
    <source>
        <dbReference type="SAM" id="MobiDB-lite"/>
    </source>
</evidence>
<keyword evidence="3" id="KW-1185">Reference proteome</keyword>
<dbReference type="Proteomes" id="UP001165541">
    <property type="component" value="Unassembled WGS sequence"/>
</dbReference>
<gene>
    <name evidence="2" type="ORF">M8A51_25060</name>
</gene>
<dbReference type="EMBL" id="JAMKFE010000024">
    <property type="protein sequence ID" value="MCM5682814.1"/>
    <property type="molecule type" value="Genomic_DNA"/>
</dbReference>
<dbReference type="RefSeq" id="WP_251781356.1">
    <property type="nucleotide sequence ID" value="NZ_JAMKFE010000024.1"/>
</dbReference>